<dbReference type="Proteomes" id="UP000031668">
    <property type="component" value="Unassembled WGS sequence"/>
</dbReference>
<dbReference type="OrthoDB" id="6022693at2759"/>
<feature type="compositionally biased region" description="Low complexity" evidence="1">
    <location>
        <begin position="44"/>
        <end position="62"/>
    </location>
</feature>
<name>A0A0C2M5U8_THEKT</name>
<feature type="region of interest" description="Disordered" evidence="1">
    <location>
        <begin position="158"/>
        <end position="211"/>
    </location>
</feature>
<sequence length="303" mass="33783">MKYILILYLNQKKITKPPFRPVGKAPINNYEGGLNKYLGSTPVSTTRSQGSSRKKSSTYSYKNQSKFTSTPFHKTRESKPSAFPKINILKSPRRGTFDIQTPISIPKSKLSQNKTKSVKFDDSIVKISPNVNESYRKSLTPNATHLTIDELRRVSNAGRTPFSCTTSRSGSTPGRKDFPSTITQIDDTCDSAKSPRSPKNTSTSKLNRSKSSKLGCVPRWSLKKGSIIERDPYLLRERTPINRSRIDTTPKTSKTPNRSIGSRVGSTKKKNLKVVGDLFDQNFADVLVNTFDSNPALTRNIST</sequence>
<reference evidence="2 3" key="1">
    <citation type="journal article" date="2014" name="Genome Biol. Evol.">
        <title>The genome of the myxosporean Thelohanellus kitauei shows adaptations to nutrient acquisition within its fish host.</title>
        <authorList>
            <person name="Yang Y."/>
            <person name="Xiong J."/>
            <person name="Zhou Z."/>
            <person name="Huo F."/>
            <person name="Miao W."/>
            <person name="Ran C."/>
            <person name="Liu Y."/>
            <person name="Zhang J."/>
            <person name="Feng J."/>
            <person name="Wang M."/>
            <person name="Wang M."/>
            <person name="Wang L."/>
            <person name="Yao B."/>
        </authorList>
    </citation>
    <scope>NUCLEOTIDE SEQUENCE [LARGE SCALE GENOMIC DNA]</scope>
    <source>
        <strain evidence="2">Wuqing</strain>
    </source>
</reference>
<gene>
    <name evidence="2" type="ORF">RF11_13821</name>
</gene>
<organism evidence="2 3">
    <name type="scientific">Thelohanellus kitauei</name>
    <name type="common">Myxosporean</name>
    <dbReference type="NCBI Taxonomy" id="669202"/>
    <lineage>
        <taxon>Eukaryota</taxon>
        <taxon>Metazoa</taxon>
        <taxon>Cnidaria</taxon>
        <taxon>Myxozoa</taxon>
        <taxon>Myxosporea</taxon>
        <taxon>Bivalvulida</taxon>
        <taxon>Platysporina</taxon>
        <taxon>Myxobolidae</taxon>
        <taxon>Thelohanellus</taxon>
    </lineage>
</organism>
<keyword evidence="3" id="KW-1185">Reference proteome</keyword>
<proteinExistence type="predicted"/>
<feature type="compositionally biased region" description="Polar residues" evidence="1">
    <location>
        <begin position="63"/>
        <end position="72"/>
    </location>
</feature>
<feature type="compositionally biased region" description="Polar residues" evidence="1">
    <location>
        <begin position="162"/>
        <end position="172"/>
    </location>
</feature>
<dbReference type="AlphaFoldDB" id="A0A0C2M5U8"/>
<accession>A0A0C2M5U8</accession>
<evidence type="ECO:0000256" key="1">
    <source>
        <dbReference type="SAM" id="MobiDB-lite"/>
    </source>
</evidence>
<dbReference type="EMBL" id="JWZT01004976">
    <property type="protein sequence ID" value="KII62450.1"/>
    <property type="molecule type" value="Genomic_DNA"/>
</dbReference>
<comment type="caution">
    <text evidence="2">The sequence shown here is derived from an EMBL/GenBank/DDBJ whole genome shotgun (WGS) entry which is preliminary data.</text>
</comment>
<feature type="compositionally biased region" description="Polar residues" evidence="1">
    <location>
        <begin position="249"/>
        <end position="260"/>
    </location>
</feature>
<evidence type="ECO:0000313" key="3">
    <source>
        <dbReference type="Proteomes" id="UP000031668"/>
    </source>
</evidence>
<feature type="compositionally biased region" description="Polar residues" evidence="1">
    <location>
        <begin position="197"/>
        <end position="206"/>
    </location>
</feature>
<evidence type="ECO:0000313" key="2">
    <source>
        <dbReference type="EMBL" id="KII62450.1"/>
    </source>
</evidence>
<protein>
    <submittedName>
        <fullName evidence="2">Uncharacterized protein</fullName>
    </submittedName>
</protein>
<feature type="region of interest" description="Disordered" evidence="1">
    <location>
        <begin position="245"/>
        <end position="264"/>
    </location>
</feature>
<feature type="region of interest" description="Disordered" evidence="1">
    <location>
        <begin position="40"/>
        <end position="79"/>
    </location>
</feature>